<name>A0ABU9MJN2_9GAMM</name>
<keyword evidence="1" id="KW-0812">Transmembrane</keyword>
<protein>
    <submittedName>
        <fullName evidence="2">DUF2938 domain-containing protein</fullName>
    </submittedName>
</protein>
<evidence type="ECO:0000256" key="1">
    <source>
        <dbReference type="SAM" id="Phobius"/>
    </source>
</evidence>
<keyword evidence="1" id="KW-0472">Membrane</keyword>
<proteinExistence type="predicted"/>
<dbReference type="InterPro" id="IPR021329">
    <property type="entry name" value="DUF2938"/>
</dbReference>
<comment type="caution">
    <text evidence="2">The sequence shown here is derived from an EMBL/GenBank/DDBJ whole genome shotgun (WGS) entry which is preliminary data.</text>
</comment>
<keyword evidence="1" id="KW-1133">Transmembrane helix</keyword>
<gene>
    <name evidence="2" type="ORF">AABB92_09480</name>
</gene>
<reference evidence="2 3" key="1">
    <citation type="submission" date="2024-04" db="EMBL/GenBank/DDBJ databases">
        <authorList>
            <person name="Suleimanova A.D."/>
            <person name="Pudova D.S."/>
            <person name="Shagimardanova E.I."/>
            <person name="Sharipova M.R."/>
        </authorList>
    </citation>
    <scope>NUCLEOTIDE SEQUENCE [LARGE SCALE GENOMIC DNA]</scope>
    <source>
        <strain evidence="2 3">3.1</strain>
    </source>
</reference>
<evidence type="ECO:0000313" key="3">
    <source>
        <dbReference type="Proteomes" id="UP001468095"/>
    </source>
</evidence>
<dbReference type="Pfam" id="PF11158">
    <property type="entry name" value="DUF2938"/>
    <property type="match status" value="1"/>
</dbReference>
<evidence type="ECO:0000313" key="2">
    <source>
        <dbReference type="EMBL" id="MEL7695885.1"/>
    </source>
</evidence>
<organism evidence="2 3">
    <name type="scientific">Pantoea brenneri</name>
    <dbReference type="NCBI Taxonomy" id="472694"/>
    <lineage>
        <taxon>Bacteria</taxon>
        <taxon>Pseudomonadati</taxon>
        <taxon>Pseudomonadota</taxon>
        <taxon>Gammaproteobacteria</taxon>
        <taxon>Enterobacterales</taxon>
        <taxon>Erwiniaceae</taxon>
        <taxon>Pantoea</taxon>
    </lineage>
</organism>
<keyword evidence="3" id="KW-1185">Reference proteome</keyword>
<accession>A0ABU9MJN2</accession>
<feature type="transmembrane region" description="Helical" evidence="1">
    <location>
        <begin position="139"/>
        <end position="159"/>
    </location>
</feature>
<dbReference type="EMBL" id="JBCGBG010000001">
    <property type="protein sequence ID" value="MEL7695885.1"/>
    <property type="molecule type" value="Genomic_DNA"/>
</dbReference>
<feature type="transmembrane region" description="Helical" evidence="1">
    <location>
        <begin position="97"/>
        <end position="119"/>
    </location>
</feature>
<sequence length="160" mass="17696">MHVTEILLTGLLATLIMDGWSLARRYLFAVPSLNYALVGRWILWMSKGRYFHHTIHDTPAVKGETFTGWAVHYLTGMAFAFIPLLWRGQQWPEHPDLLSAVISGLLSLMAPFFIMQPALGWGIAASKTPVPGKARLNSAVTHLVYGLGLYLAAVGLQPLI</sequence>
<feature type="transmembrane region" description="Helical" evidence="1">
    <location>
        <begin position="66"/>
        <end position="85"/>
    </location>
</feature>
<dbReference type="Proteomes" id="UP001468095">
    <property type="component" value="Unassembled WGS sequence"/>
</dbReference>